<name>A0A087EH43_9BIFI</name>
<dbReference type="OrthoDB" id="5087769at2"/>
<organism evidence="1 2">
    <name type="scientific">Bifidobacterium tsurumiense</name>
    <dbReference type="NCBI Taxonomy" id="356829"/>
    <lineage>
        <taxon>Bacteria</taxon>
        <taxon>Bacillati</taxon>
        <taxon>Actinomycetota</taxon>
        <taxon>Actinomycetes</taxon>
        <taxon>Bifidobacteriales</taxon>
        <taxon>Bifidobacteriaceae</taxon>
        <taxon>Bifidobacterium</taxon>
    </lineage>
</organism>
<accession>A0A087EH43</accession>
<evidence type="ECO:0000313" key="2">
    <source>
        <dbReference type="Proteomes" id="UP000029080"/>
    </source>
</evidence>
<protein>
    <submittedName>
        <fullName evidence="1">Reverse gyrase</fullName>
    </submittedName>
</protein>
<proteinExistence type="predicted"/>
<reference evidence="1 2" key="1">
    <citation type="submission" date="2014-03" db="EMBL/GenBank/DDBJ databases">
        <title>Genomics of Bifidobacteria.</title>
        <authorList>
            <person name="Ventura M."/>
            <person name="Milani C."/>
            <person name="Lugli G.A."/>
        </authorList>
    </citation>
    <scope>NUCLEOTIDE SEQUENCE [LARGE SCALE GENOMIC DNA]</scope>
    <source>
        <strain evidence="1 2">JCM 13495</strain>
    </source>
</reference>
<gene>
    <name evidence="1" type="ORF">BITS_1520</name>
</gene>
<dbReference type="Proteomes" id="UP000029080">
    <property type="component" value="Unassembled WGS sequence"/>
</dbReference>
<comment type="caution">
    <text evidence="1">The sequence shown here is derived from an EMBL/GenBank/DDBJ whole genome shotgun (WGS) entry which is preliminary data.</text>
</comment>
<sequence length="100" mass="11038">MVAESGNTLEPGTTRVGTLYTEDEKVPEVEAQLALSDNGIEVTVAWSKGLFSPLGRWFAGSGGVYHDDPDRTKYRYNPPFQMWFSDPNGIIELLGCRAGR</sequence>
<dbReference type="AlphaFoldDB" id="A0A087EH43"/>
<evidence type="ECO:0000313" key="1">
    <source>
        <dbReference type="EMBL" id="KFJ07094.1"/>
    </source>
</evidence>
<dbReference type="RefSeq" id="WP_026642247.1">
    <property type="nucleotide sequence ID" value="NZ_JAXEUP010000070.1"/>
</dbReference>
<dbReference type="EMBL" id="JGZU01000005">
    <property type="protein sequence ID" value="KFJ07094.1"/>
    <property type="molecule type" value="Genomic_DNA"/>
</dbReference>
<keyword evidence="2" id="KW-1185">Reference proteome</keyword>